<feature type="compositionally biased region" description="Polar residues" evidence="11">
    <location>
        <begin position="402"/>
        <end position="418"/>
    </location>
</feature>
<keyword evidence="12" id="KW-0812">Transmembrane</keyword>
<dbReference type="InterPro" id="IPR008928">
    <property type="entry name" value="6-hairpin_glycosidase_sf"/>
</dbReference>
<dbReference type="PANTHER" id="PTHR12145">
    <property type="entry name" value="MANNAN ENDO-1,6-ALPHA-MANNOSIDASE DCW1"/>
    <property type="match status" value="1"/>
</dbReference>
<keyword evidence="8" id="KW-0325">Glycoprotein</keyword>
<dbReference type="PANTHER" id="PTHR12145:SF41">
    <property type="entry name" value="MANNAN ENDO-1,6-ALPHA-MANNOSIDASE"/>
    <property type="match status" value="1"/>
</dbReference>
<sequence length="461" mass="50016">MYSLSILVGALGLLLNSVGAIDVDWTSDSSIKSAASTIAYGLVKYYTGNNTGDVPGNLPDPYYWWEAGAMFGTLIDYAAFTGDKTYNDITFQALQHQVGDDADFMPSNQTKSEGNDDQGFWAMAAMTAAEMNFRNPDPDKPQWLALVQAVYNEYVGRWETDDCGGGMRWQIYTFNNGYNYKNSVSNGCFFNIAARLAKYTGNETYAEWANKIFEWEQSVKFINDNWNVLDGAGNANGENCTKINGAQFTYNAGLFLYGTAAMYNHTNGAEPWKTRLEGQAKSVASIFFQDGVMWEPSCEKTPAKCNTDQQVFKGHLSRWMALTSIIAPITADTFMPLLKSSAQAAAKVCTGPASSDYKGPDGTACGFSWLDKTFDGITGVGEQMNALQTVMAPLVHLAQAPYTSETGGSSQGNPNAGATDSEKIKQPKPITTADKAGAGILTALALGGLLSGMWFVFIDEK</sequence>
<proteinExistence type="inferred from homology"/>
<organism evidence="14 15">
    <name type="scientific">Daldinia eschscholtzii</name>
    <dbReference type="NCBI Taxonomy" id="292717"/>
    <lineage>
        <taxon>Eukaryota</taxon>
        <taxon>Fungi</taxon>
        <taxon>Dikarya</taxon>
        <taxon>Ascomycota</taxon>
        <taxon>Pezizomycotina</taxon>
        <taxon>Sordariomycetes</taxon>
        <taxon>Xylariomycetidae</taxon>
        <taxon>Xylariales</taxon>
        <taxon>Hypoxylaceae</taxon>
        <taxon>Daldinia</taxon>
    </lineage>
</organism>
<dbReference type="Proteomes" id="UP001369815">
    <property type="component" value="Unassembled WGS sequence"/>
</dbReference>
<dbReference type="SUPFAM" id="SSF48208">
    <property type="entry name" value="Six-hairpin glycosidases"/>
    <property type="match status" value="1"/>
</dbReference>
<dbReference type="PIRSF" id="PIRSF016302">
    <property type="entry name" value="Man_a_manosd"/>
    <property type="match status" value="1"/>
</dbReference>
<feature type="region of interest" description="Disordered" evidence="11">
    <location>
        <begin position="402"/>
        <end position="427"/>
    </location>
</feature>
<dbReference type="GO" id="GO:0016052">
    <property type="term" value="P:carbohydrate catabolic process"/>
    <property type="evidence" value="ECO:0007669"/>
    <property type="project" value="InterPro"/>
</dbReference>
<evidence type="ECO:0000256" key="3">
    <source>
        <dbReference type="ARBA" id="ARBA00009699"/>
    </source>
</evidence>
<comment type="catalytic activity">
    <reaction evidence="1 10">
        <text>Random hydrolysis of (1-&gt;6)-alpha-D-mannosidic linkages in unbranched (1-&gt;6)-mannans.</text>
        <dbReference type="EC" id="3.2.1.101"/>
    </reaction>
</comment>
<feature type="transmembrane region" description="Helical" evidence="12">
    <location>
        <begin position="436"/>
        <end position="458"/>
    </location>
</feature>
<comment type="similarity">
    <text evidence="3 10">Belongs to the glycosyl hydrolase 76 family.</text>
</comment>
<keyword evidence="15" id="KW-1185">Reference proteome</keyword>
<evidence type="ECO:0000256" key="4">
    <source>
        <dbReference type="ARBA" id="ARBA00012350"/>
    </source>
</evidence>
<dbReference type="InterPro" id="IPR005198">
    <property type="entry name" value="Glyco_hydro_76"/>
</dbReference>
<dbReference type="FunFam" id="1.50.10.20:FF:000006">
    <property type="entry name" value="Mannan endo-1,6-alpha-mannosidase"/>
    <property type="match status" value="1"/>
</dbReference>
<evidence type="ECO:0000256" key="1">
    <source>
        <dbReference type="ARBA" id="ARBA00001452"/>
    </source>
</evidence>
<evidence type="ECO:0000256" key="9">
    <source>
        <dbReference type="ARBA" id="ARBA00023295"/>
    </source>
</evidence>
<evidence type="ECO:0000313" key="14">
    <source>
        <dbReference type="EMBL" id="KAK6952355.1"/>
    </source>
</evidence>
<reference evidence="14 15" key="1">
    <citation type="journal article" date="2024" name="Front Chem Biol">
        <title>Unveiling the potential of Daldinia eschscholtzii MFLUCC 19-0629 through bioactivity and bioinformatics studies for enhanced sustainable agriculture production.</title>
        <authorList>
            <person name="Brooks S."/>
            <person name="Weaver J.A."/>
            <person name="Klomchit A."/>
            <person name="Alharthi S.A."/>
            <person name="Onlamun T."/>
            <person name="Nurani R."/>
            <person name="Vong T.K."/>
            <person name="Alberti F."/>
            <person name="Greco C."/>
        </authorList>
    </citation>
    <scope>NUCLEOTIDE SEQUENCE [LARGE SCALE GENOMIC DNA]</scope>
    <source>
        <strain evidence="14">MFLUCC 19-0629</strain>
    </source>
</reference>
<keyword evidence="6 10" id="KW-0378">Hydrolase</keyword>
<dbReference type="EC" id="3.2.1.101" evidence="4 10"/>
<comment type="caution">
    <text evidence="14">The sequence shown here is derived from an EMBL/GenBank/DDBJ whole genome shotgun (WGS) entry which is preliminary data.</text>
</comment>
<evidence type="ECO:0000256" key="5">
    <source>
        <dbReference type="ARBA" id="ARBA00022729"/>
    </source>
</evidence>
<comment type="subcellular location">
    <subcellularLocation>
        <location evidence="2">Endomembrane system</location>
    </subcellularLocation>
</comment>
<dbReference type="AlphaFoldDB" id="A0AAX6MIB5"/>
<dbReference type="GO" id="GO:0008496">
    <property type="term" value="F:mannan endo-1,6-alpha-mannosidase activity"/>
    <property type="evidence" value="ECO:0007669"/>
    <property type="project" value="UniProtKB-UniRule"/>
</dbReference>
<dbReference type="GO" id="GO:0009272">
    <property type="term" value="P:fungal-type cell wall biogenesis"/>
    <property type="evidence" value="ECO:0007669"/>
    <property type="project" value="TreeGrafter"/>
</dbReference>
<dbReference type="EMBL" id="JBANMG010000006">
    <property type="protein sequence ID" value="KAK6952355.1"/>
    <property type="molecule type" value="Genomic_DNA"/>
</dbReference>
<dbReference type="Pfam" id="PF03663">
    <property type="entry name" value="Glyco_hydro_76"/>
    <property type="match status" value="1"/>
</dbReference>
<dbReference type="InterPro" id="IPR014480">
    <property type="entry name" value="Mannan-1_6-alpha_mannosidase"/>
</dbReference>
<keyword evidence="5 13" id="KW-0732">Signal</keyword>
<gene>
    <name evidence="14" type="ORF">Daesc_006891</name>
</gene>
<accession>A0AAX6MIB5</accession>
<evidence type="ECO:0000256" key="6">
    <source>
        <dbReference type="ARBA" id="ARBA00022801"/>
    </source>
</evidence>
<evidence type="ECO:0000256" key="2">
    <source>
        <dbReference type="ARBA" id="ARBA00004308"/>
    </source>
</evidence>
<dbReference type="Gene3D" id="1.50.10.20">
    <property type="match status" value="1"/>
</dbReference>
<evidence type="ECO:0000256" key="12">
    <source>
        <dbReference type="SAM" id="Phobius"/>
    </source>
</evidence>
<feature type="signal peptide" evidence="13">
    <location>
        <begin position="1"/>
        <end position="20"/>
    </location>
</feature>
<keyword evidence="7 12" id="KW-0472">Membrane</keyword>
<evidence type="ECO:0000256" key="7">
    <source>
        <dbReference type="ARBA" id="ARBA00023136"/>
    </source>
</evidence>
<evidence type="ECO:0000256" key="8">
    <source>
        <dbReference type="ARBA" id="ARBA00023180"/>
    </source>
</evidence>
<name>A0AAX6MIB5_9PEZI</name>
<keyword evidence="12" id="KW-1133">Transmembrane helix</keyword>
<evidence type="ECO:0000256" key="10">
    <source>
        <dbReference type="PIRNR" id="PIRNR016302"/>
    </source>
</evidence>
<protein>
    <recommendedName>
        <fullName evidence="4 10">Mannan endo-1,6-alpha-mannosidase</fullName>
        <ecNumber evidence="4 10">3.2.1.101</ecNumber>
    </recommendedName>
</protein>
<evidence type="ECO:0000256" key="13">
    <source>
        <dbReference type="SAM" id="SignalP"/>
    </source>
</evidence>
<keyword evidence="9 10" id="KW-0326">Glycosidase</keyword>
<dbReference type="GO" id="GO:0012505">
    <property type="term" value="C:endomembrane system"/>
    <property type="evidence" value="ECO:0007669"/>
    <property type="project" value="UniProtKB-SubCell"/>
</dbReference>
<feature type="chain" id="PRO_5043713557" description="Mannan endo-1,6-alpha-mannosidase" evidence="13">
    <location>
        <begin position="21"/>
        <end position="461"/>
    </location>
</feature>
<evidence type="ECO:0000313" key="15">
    <source>
        <dbReference type="Proteomes" id="UP001369815"/>
    </source>
</evidence>
<evidence type="ECO:0000256" key="11">
    <source>
        <dbReference type="SAM" id="MobiDB-lite"/>
    </source>
</evidence>